<dbReference type="AlphaFoldDB" id="A0A2A9NKX0"/>
<dbReference type="OrthoDB" id="9972196at2759"/>
<dbReference type="InterPro" id="IPR015943">
    <property type="entry name" value="WD40/YVTN_repeat-like_dom_sf"/>
</dbReference>
<evidence type="ECO:0000313" key="2">
    <source>
        <dbReference type="EMBL" id="PFH51625.1"/>
    </source>
</evidence>
<dbReference type="GO" id="GO:0017057">
    <property type="term" value="F:6-phosphogluconolactonase activity"/>
    <property type="evidence" value="ECO:0007669"/>
    <property type="project" value="TreeGrafter"/>
</dbReference>
<dbReference type="InterPro" id="IPR019405">
    <property type="entry name" value="Lactonase_7-beta_prop"/>
</dbReference>
<dbReference type="SUPFAM" id="SSF75011">
    <property type="entry name" value="3-carboxy-cis,cis-mucoante lactonizing enzyme"/>
    <property type="match status" value="1"/>
</dbReference>
<sequence>MVNLTILAGGYDVFIATYVFSTEPFGLSLASKWTTGQNPSWITGHPTNKSLVYAVNEIDVGAVQAFVVDPQGKLSAPLSTVPSGGSPAHVVALSTGEVAVSNYGGGTARFIPTSPSGDVFIDTAPVLTFPLITNVSHPHMALEFDNEIFVPDLGGDTIWRLGSEGTPGNYKIQGSLPQPSGSGPRHIAISDDRLFALHELASTLTVQKIPQSPTCNSTIIASASIIPSNPPAGAKYAAAEILIPKLSSRFSTPYIYVSNRNVGTTDESGDSIAIFEHVNKGRKDEGLKLIKQVFTGLNQIRGMEFGGPDNEYLIASGVVGTGGVLVLRRTDEGRNLEIVARNTDIPTRTTFIWL</sequence>
<dbReference type="EMBL" id="KZ301986">
    <property type="protein sequence ID" value="PFH51625.1"/>
    <property type="molecule type" value="Genomic_DNA"/>
</dbReference>
<protein>
    <recommendedName>
        <fullName evidence="4">Isomerase YbhE</fullName>
    </recommendedName>
</protein>
<dbReference type="Gene3D" id="2.130.10.10">
    <property type="entry name" value="YVTN repeat-like/Quinoprotein amine dehydrogenase"/>
    <property type="match status" value="1"/>
</dbReference>
<evidence type="ECO:0000313" key="3">
    <source>
        <dbReference type="Proteomes" id="UP000242287"/>
    </source>
</evidence>
<dbReference type="STRING" id="703135.A0A2A9NKX0"/>
<organism evidence="2 3">
    <name type="scientific">Amanita thiersii Skay4041</name>
    <dbReference type="NCBI Taxonomy" id="703135"/>
    <lineage>
        <taxon>Eukaryota</taxon>
        <taxon>Fungi</taxon>
        <taxon>Dikarya</taxon>
        <taxon>Basidiomycota</taxon>
        <taxon>Agaricomycotina</taxon>
        <taxon>Agaricomycetes</taxon>
        <taxon>Agaricomycetidae</taxon>
        <taxon>Agaricales</taxon>
        <taxon>Pluteineae</taxon>
        <taxon>Amanitaceae</taxon>
        <taxon>Amanita</taxon>
    </lineage>
</organism>
<reference evidence="2 3" key="1">
    <citation type="submission" date="2014-02" db="EMBL/GenBank/DDBJ databases">
        <title>Transposable element dynamics among asymbiotic and ectomycorrhizal Amanita fungi.</title>
        <authorList>
            <consortium name="DOE Joint Genome Institute"/>
            <person name="Hess J."/>
            <person name="Skrede I."/>
            <person name="Wolfe B."/>
            <person name="LaButti K."/>
            <person name="Ohm R.A."/>
            <person name="Grigoriev I.V."/>
            <person name="Pringle A."/>
        </authorList>
    </citation>
    <scope>NUCLEOTIDE SEQUENCE [LARGE SCALE GENOMIC DNA]</scope>
    <source>
        <strain evidence="2 3">SKay4041</strain>
    </source>
</reference>
<evidence type="ECO:0000256" key="1">
    <source>
        <dbReference type="ARBA" id="ARBA00005564"/>
    </source>
</evidence>
<evidence type="ECO:0008006" key="4">
    <source>
        <dbReference type="Google" id="ProtNLM"/>
    </source>
</evidence>
<dbReference type="InterPro" id="IPR050282">
    <property type="entry name" value="Cycloisomerase_2"/>
</dbReference>
<gene>
    <name evidence="2" type="ORF">AMATHDRAFT_142050</name>
</gene>
<dbReference type="Pfam" id="PF10282">
    <property type="entry name" value="Lactonase"/>
    <property type="match status" value="1"/>
</dbReference>
<dbReference type="PANTHER" id="PTHR30344">
    <property type="entry name" value="6-PHOSPHOGLUCONOLACTONASE-RELATED"/>
    <property type="match status" value="1"/>
</dbReference>
<accession>A0A2A9NKX0</accession>
<comment type="similarity">
    <text evidence="1">Belongs to the cycloisomerase 2 family.</text>
</comment>
<dbReference type="PANTHER" id="PTHR30344:SF7">
    <property type="entry name" value="DUF2415 DOMAIN-CONTAINING PROTEIN"/>
    <property type="match status" value="1"/>
</dbReference>
<proteinExistence type="inferred from homology"/>
<dbReference type="Proteomes" id="UP000242287">
    <property type="component" value="Unassembled WGS sequence"/>
</dbReference>
<keyword evidence="3" id="KW-1185">Reference proteome</keyword>
<name>A0A2A9NKX0_9AGAR</name>